<dbReference type="GO" id="GO:0034039">
    <property type="term" value="F:8-oxo-7,8-dihydroguanine DNA N-glycosylase activity"/>
    <property type="evidence" value="ECO:0007669"/>
    <property type="project" value="TreeGrafter"/>
</dbReference>
<accession>A0A9X2DSQ4</accession>
<dbReference type="PANTHER" id="PTHR10242:SF4">
    <property type="entry name" value="OS07G0657600 PROTEIN"/>
    <property type="match status" value="1"/>
</dbReference>
<evidence type="ECO:0000313" key="6">
    <source>
        <dbReference type="Proteomes" id="UP001139179"/>
    </source>
</evidence>
<dbReference type="InterPro" id="IPR011257">
    <property type="entry name" value="DNA_glycosylase"/>
</dbReference>
<feature type="domain" description="HhH-GPD" evidence="4">
    <location>
        <begin position="129"/>
        <end position="285"/>
    </location>
</feature>
<dbReference type="SMART" id="SM00478">
    <property type="entry name" value="ENDO3c"/>
    <property type="match status" value="1"/>
</dbReference>
<dbReference type="Proteomes" id="UP001139179">
    <property type="component" value="Unassembled WGS sequence"/>
</dbReference>
<dbReference type="RefSeq" id="WP_251223340.1">
    <property type="nucleotide sequence ID" value="NZ_JAMBOL010000008.1"/>
</dbReference>
<dbReference type="EMBL" id="JAMBOL010000008">
    <property type="protein sequence ID" value="MCM3714568.1"/>
    <property type="molecule type" value="Genomic_DNA"/>
</dbReference>
<dbReference type="SUPFAM" id="SSF48150">
    <property type="entry name" value="DNA-glycosylase"/>
    <property type="match status" value="1"/>
</dbReference>
<evidence type="ECO:0000259" key="4">
    <source>
        <dbReference type="SMART" id="SM00478"/>
    </source>
</evidence>
<comment type="similarity">
    <text evidence="1">Belongs to the type-1 OGG1 family.</text>
</comment>
<name>A0A9X2DSQ4_9BACI</name>
<comment type="caution">
    <text evidence="5">The sequence shown here is derived from an EMBL/GenBank/DDBJ whole genome shotgun (WGS) entry which is preliminary data.</text>
</comment>
<reference evidence="5" key="1">
    <citation type="submission" date="2022-05" db="EMBL/GenBank/DDBJ databases">
        <title>Comparative Genomics of Spacecraft Associated Microbes.</title>
        <authorList>
            <person name="Tran M.T."/>
            <person name="Wright A."/>
            <person name="Seuylemezian A."/>
            <person name="Eisen J."/>
            <person name="Coil D."/>
        </authorList>
    </citation>
    <scope>NUCLEOTIDE SEQUENCE</scope>
    <source>
        <strain evidence="5">214.1.1</strain>
    </source>
</reference>
<dbReference type="EC" id="4.2.99.18" evidence="2"/>
<keyword evidence="6" id="KW-1185">Reference proteome</keyword>
<dbReference type="InterPro" id="IPR003265">
    <property type="entry name" value="HhH-GPD_domain"/>
</dbReference>
<dbReference type="AlphaFoldDB" id="A0A9X2DSQ4"/>
<proteinExistence type="inferred from homology"/>
<evidence type="ECO:0000256" key="3">
    <source>
        <dbReference type="ARBA" id="ARBA00044632"/>
    </source>
</evidence>
<sequence length="289" mass="33649">MKIPLQEDFNFAAAVTDHGWWMLSPNEWDDQRHILSRPVRLRNQKKALVRISKLEHHLQFEMESEAPLDDADQQNIKEQVAWMFRLDETFEPFYTMCSDFNELLHLPHNGRGRLLRSPTLFEDVVKVILTTNTRWGQTINMARNLVDQLGETLPINQQEYKIFPEPERILEAGEAFLKEQIRVGYRSTYIIDAAEKALDPAFKLEGLTSATDSLAKLIEIKGVGPYAFNTLSMILGKYDSLPVDSDYKAHVMTKYFNGEKVKGRKMESVYDKWGAYKFLAYWYDKDEGR</sequence>
<gene>
    <name evidence="5" type="ORF">M3202_10750</name>
</gene>
<comment type="catalytic activity">
    <reaction evidence="3">
        <text>2'-deoxyribonucleotide-(2'-deoxyribose 5'-phosphate)-2'-deoxyribonucleotide-DNA = a 3'-end 2'-deoxyribonucleotide-(2,3-dehydro-2,3-deoxyribose 5'-phosphate)-DNA + a 5'-end 5'-phospho-2'-deoxyribonucleoside-DNA + H(+)</text>
        <dbReference type="Rhea" id="RHEA:66592"/>
        <dbReference type="Rhea" id="RHEA-COMP:13180"/>
        <dbReference type="Rhea" id="RHEA-COMP:16897"/>
        <dbReference type="Rhea" id="RHEA-COMP:17067"/>
        <dbReference type="ChEBI" id="CHEBI:15378"/>
        <dbReference type="ChEBI" id="CHEBI:136412"/>
        <dbReference type="ChEBI" id="CHEBI:157695"/>
        <dbReference type="ChEBI" id="CHEBI:167181"/>
        <dbReference type="EC" id="4.2.99.18"/>
    </reaction>
</comment>
<evidence type="ECO:0000256" key="1">
    <source>
        <dbReference type="ARBA" id="ARBA00010679"/>
    </source>
</evidence>
<protein>
    <recommendedName>
        <fullName evidence="2">DNA-(apurinic or apyrimidinic site) lyase</fullName>
        <ecNumber evidence="2">4.2.99.18</ecNumber>
    </recommendedName>
</protein>
<dbReference type="Pfam" id="PF00730">
    <property type="entry name" value="HhH-GPD"/>
    <property type="match status" value="1"/>
</dbReference>
<dbReference type="InterPro" id="IPR052054">
    <property type="entry name" value="Oxidative_DNA_repair_enzyme"/>
</dbReference>
<evidence type="ECO:0000313" key="5">
    <source>
        <dbReference type="EMBL" id="MCM3714568.1"/>
    </source>
</evidence>
<evidence type="ECO:0000256" key="2">
    <source>
        <dbReference type="ARBA" id="ARBA00012720"/>
    </source>
</evidence>
<dbReference type="PANTHER" id="PTHR10242">
    <property type="entry name" value="8-OXOGUANINE DNA GLYCOSYLASE"/>
    <property type="match status" value="1"/>
</dbReference>
<dbReference type="Gene3D" id="1.10.340.30">
    <property type="entry name" value="Hypothetical protein, domain 2"/>
    <property type="match status" value="1"/>
</dbReference>
<dbReference type="GO" id="GO:0006285">
    <property type="term" value="P:base-excision repair, AP site formation"/>
    <property type="evidence" value="ECO:0007669"/>
    <property type="project" value="TreeGrafter"/>
</dbReference>
<dbReference type="GO" id="GO:0140078">
    <property type="term" value="F:class I DNA-(apurinic or apyrimidinic site) endonuclease activity"/>
    <property type="evidence" value="ECO:0007669"/>
    <property type="project" value="UniProtKB-EC"/>
</dbReference>
<organism evidence="5 6">
    <name type="scientific">Halalkalibacter oceani</name>
    <dbReference type="NCBI Taxonomy" id="1653776"/>
    <lineage>
        <taxon>Bacteria</taxon>
        <taxon>Bacillati</taxon>
        <taxon>Bacillota</taxon>
        <taxon>Bacilli</taxon>
        <taxon>Bacillales</taxon>
        <taxon>Bacillaceae</taxon>
        <taxon>Halalkalibacter</taxon>
    </lineage>
</organism>